<sequence>MSSKSNNDDKDNWEAPRGVPSRVENARKGEQKYWLMLRGQPWAPLGKGQVLMTNNLKMPAHKASEVSFEVRAIRREASPRGGSKGKQALSYYNEAESQGDSQTVVLGRRKVPPSRVDSSVDLRHALNTKQSRGKGDLQAILVAKAMAAVRSILPAKSEAMTPRSAQMEKLLLRYQTPFTPKINAGEIQPPKFTMYNGYFPRAQFVINTKALEGMSSLLTLQKGKNETLRNYSKRYWEIYNEIEGCSEDLTAVSYKIGLTPSEKLYGRPDLVERVERTSSRERAHSNGARRARKSAKNGLGREFQESIYKLLAKFRDKPYYKKPFQMEEDPKKRNQQWKKDADNALEQDLPIRIIHMIGVPHDPELENRIWREIRIVKQMNKVFSVRPTAKNPRQESFEPGASPSPRQISHESSTPTMIPWSFSCMSSTEEAEHGIAATANTLRTEDEAMESDADVMSELGINISDDDQVTTPKSRGRPTSKKACRDALARMCLMDELPFQFVEREGEAIGKALEACMVEWDLGKVCTITVDNASDVAISYLKKKLAKKNGALILGGDFLHMRCCAHIINLIEFTSKRATFQGMCSERGNNLQKLAFERLEEEDPLFLVELHMGWDDARMFSEFLEKFYNATLHLSGSSYTTSNMYFSEVIAIEGFLSDFLKDVDLMYESDERVGSRETLVGTARKMKKKFDKYWELTNMVRDVMNRAFVEYEKFNIAAPFSTQSSSVMEVDQLRSGGSERGVSFESKFEKHLEKEDGGKKSEIDRYLEERCEKKTPSFEILKLNSSKYPILSEIVRDVLAIPVSTVASKAAFSTGGRVVDQFRSSLSPKLVECLICMQDWLRATPLPFEVEEDMEQMQDLELVKQCYLATESTKASMKEVQFVEEEREVLKRQKRERTELIEFLKANIEVFEWRPYECQGSIQTSSGSLRTTLWRQIVGAPSSNTRILVVVMQKDAQMYVRKCMTCQLFSPLIHQPARDLTPLTSLWPFTQWGRDIVGVLPRASKNKFFLVATNYFTKWVETELQAQIREVDVIKFIRNHILSRFGISKAFGSDNGTKFMEKVNELLDKLKIEFYNSTPSYPQCNRNITDIGSCPANCLQLDLPPSRSSFPSPPTPRPQSCPLAHYPPLPGSVEILQARQPTLLEGDSSILGYVTNIEVISRVPAAIVDALETEPSSCRSPTISPSSYSAPLRWQRAPHPSSLTHPSGRQAAGHHPILLLELGNHPGQHRGLRNDEVGLKILRCVVVPPATAELPDCQLWVSKLVMQAGMDGESEAELAPVPRHFSGGINFLALPLILLFLLLGGGIGAPNLGERPQPIITGLKLPVFQGPNELIQVEVLVWVLGYQTRPRSEVENGSPSLRIGASTVSTVLTKFIDTCMKVRPQRAILQHWIDRESKSRLVNHPSADWDVVTMSSHRSSYLIRIGYLSLNVVRDLVIPHKSCEDNIVTPLICFRCGTRAACVKSFYRTA</sequence>
<dbReference type="InterPro" id="IPR052035">
    <property type="entry name" value="ZnF_BED_domain_contain"/>
</dbReference>
<gene>
    <name evidence="3" type="ORF">Acr_00g0100220</name>
</gene>
<comment type="caution">
    <text evidence="3">The sequence shown here is derived from an EMBL/GenBank/DDBJ whole genome shotgun (WGS) entry which is preliminary data.</text>
</comment>
<dbReference type="GO" id="GO:0003676">
    <property type="term" value="F:nucleic acid binding"/>
    <property type="evidence" value="ECO:0007669"/>
    <property type="project" value="InterPro"/>
</dbReference>
<dbReference type="Pfam" id="PF05699">
    <property type="entry name" value="Dimer_Tnp_hAT"/>
    <property type="match status" value="1"/>
</dbReference>
<dbReference type="GO" id="GO:0046983">
    <property type="term" value="F:protein dimerization activity"/>
    <property type="evidence" value="ECO:0007669"/>
    <property type="project" value="InterPro"/>
</dbReference>
<evidence type="ECO:0000313" key="3">
    <source>
        <dbReference type="EMBL" id="GFS46105.1"/>
    </source>
</evidence>
<reference evidence="4" key="1">
    <citation type="submission" date="2019-07" db="EMBL/GenBank/DDBJ databases">
        <title>De Novo Assembly of kiwifruit Actinidia rufa.</title>
        <authorList>
            <person name="Sugita-Konishi S."/>
            <person name="Sato K."/>
            <person name="Mori E."/>
            <person name="Abe Y."/>
            <person name="Kisaki G."/>
            <person name="Hamano K."/>
            <person name="Suezawa K."/>
            <person name="Otani M."/>
            <person name="Fukuda T."/>
            <person name="Manabe T."/>
            <person name="Gomi K."/>
            <person name="Tabuchi M."/>
            <person name="Akimitsu K."/>
            <person name="Kataoka I."/>
        </authorList>
    </citation>
    <scope>NUCLEOTIDE SEQUENCE [LARGE SCALE GENOMIC DNA]</scope>
    <source>
        <strain evidence="4">cv. Fuchu</strain>
    </source>
</reference>
<evidence type="ECO:0000259" key="2">
    <source>
        <dbReference type="PROSITE" id="PS50994"/>
    </source>
</evidence>
<organism evidence="3 4">
    <name type="scientific">Actinidia rufa</name>
    <dbReference type="NCBI Taxonomy" id="165716"/>
    <lineage>
        <taxon>Eukaryota</taxon>
        <taxon>Viridiplantae</taxon>
        <taxon>Streptophyta</taxon>
        <taxon>Embryophyta</taxon>
        <taxon>Tracheophyta</taxon>
        <taxon>Spermatophyta</taxon>
        <taxon>Magnoliopsida</taxon>
        <taxon>eudicotyledons</taxon>
        <taxon>Gunneridae</taxon>
        <taxon>Pentapetalae</taxon>
        <taxon>asterids</taxon>
        <taxon>Ericales</taxon>
        <taxon>Actinidiaceae</taxon>
        <taxon>Actinidia</taxon>
    </lineage>
</organism>
<dbReference type="InterPro" id="IPR012337">
    <property type="entry name" value="RNaseH-like_sf"/>
</dbReference>
<evidence type="ECO:0000256" key="1">
    <source>
        <dbReference type="SAM" id="MobiDB-lite"/>
    </source>
</evidence>
<dbReference type="PANTHER" id="PTHR46481">
    <property type="entry name" value="ZINC FINGER BED DOMAIN-CONTAINING PROTEIN 4"/>
    <property type="match status" value="1"/>
</dbReference>
<dbReference type="InterPro" id="IPR001584">
    <property type="entry name" value="Integrase_cat-core"/>
</dbReference>
<feature type="region of interest" description="Disordered" evidence="1">
    <location>
        <begin position="386"/>
        <end position="413"/>
    </location>
</feature>
<feature type="compositionally biased region" description="Polar residues" evidence="1">
    <location>
        <begin position="404"/>
        <end position="413"/>
    </location>
</feature>
<accession>A0A7J0E257</accession>
<proteinExistence type="predicted"/>
<dbReference type="PROSITE" id="PS50994">
    <property type="entry name" value="INTEGRASE"/>
    <property type="match status" value="1"/>
</dbReference>
<feature type="domain" description="Integrase catalytic" evidence="2">
    <location>
        <begin position="978"/>
        <end position="1083"/>
    </location>
</feature>
<keyword evidence="4" id="KW-1185">Reference proteome</keyword>
<feature type="region of interest" description="Disordered" evidence="1">
    <location>
        <begin position="276"/>
        <end position="297"/>
    </location>
</feature>
<dbReference type="PANTHER" id="PTHR46481:SF8">
    <property type="entry name" value="ZINC FINGER BED DOMAIN-CONTAINING PROTEIN RICESLEEPER 1-LIKE"/>
    <property type="match status" value="1"/>
</dbReference>
<dbReference type="InterPro" id="IPR036397">
    <property type="entry name" value="RNaseH_sf"/>
</dbReference>
<dbReference type="InterPro" id="IPR008906">
    <property type="entry name" value="HATC_C_dom"/>
</dbReference>
<dbReference type="Proteomes" id="UP000585474">
    <property type="component" value="Unassembled WGS sequence"/>
</dbReference>
<evidence type="ECO:0000313" key="4">
    <source>
        <dbReference type="Proteomes" id="UP000585474"/>
    </source>
</evidence>
<feature type="region of interest" description="Disordered" evidence="1">
    <location>
        <begin position="1"/>
        <end position="25"/>
    </location>
</feature>
<name>A0A7J0E257_9ERIC</name>
<dbReference type="EMBL" id="BJWL01000461">
    <property type="protein sequence ID" value="GFS46105.1"/>
    <property type="molecule type" value="Genomic_DNA"/>
</dbReference>
<dbReference type="Gene3D" id="3.30.420.10">
    <property type="entry name" value="Ribonuclease H-like superfamily/Ribonuclease H"/>
    <property type="match status" value="1"/>
</dbReference>
<dbReference type="OrthoDB" id="1426925at2759"/>
<dbReference type="SUPFAM" id="SSF53098">
    <property type="entry name" value="Ribonuclease H-like"/>
    <property type="match status" value="2"/>
</dbReference>
<feature type="compositionally biased region" description="Basic and acidic residues" evidence="1">
    <location>
        <begin position="1"/>
        <end position="14"/>
    </location>
</feature>
<dbReference type="GO" id="GO:0015074">
    <property type="term" value="P:DNA integration"/>
    <property type="evidence" value="ECO:0007669"/>
    <property type="project" value="InterPro"/>
</dbReference>
<protein>
    <recommendedName>
        <fullName evidence="2">Integrase catalytic domain-containing protein</fullName>
    </recommendedName>
</protein>